<gene>
    <name evidence="2" type="ORF">D3H65_13300</name>
</gene>
<dbReference type="InterPro" id="IPR015943">
    <property type="entry name" value="WD40/YVTN_repeat-like_dom_sf"/>
</dbReference>
<dbReference type="Gene3D" id="2.130.10.10">
    <property type="entry name" value="YVTN repeat-like/Quinoprotein amine dehydrogenase"/>
    <property type="match status" value="1"/>
</dbReference>
<feature type="chain" id="PRO_5017558047" description="WD40 repeat domain-containing protein" evidence="1">
    <location>
        <begin position="26"/>
        <end position="342"/>
    </location>
</feature>
<sequence>MKTVNIIRYCVLLLAGLLSAAGVVAQQVPGFQVLGRQPLAADKGGRIALSAGTDAVTISNEVRAGKQFYRVEGNGVQATVPALTYVETPAGSGRIWVYGDSAGRHIVDNVYASVYSNTGTLVRSVGKLGRQPYAVATANNGSLVFAGNSGKDTGRINLILALYDFNGNRTWQVNLPEGRASRVFISPDNKYIAVVHFNNKKYLSSTLVYDGSGRLVQTLPHNADGVDFLSSGKLVISDGRSWFLYDGAKGFQLLHQGSLPGNAIGKFPVTSHPSRDIFFIMTADAAVKGVRLQAFDAQQGTLLAQGSFKGKDTWQPYRQVAVNNAGSIQLTTGDEVITLGMK</sequence>
<evidence type="ECO:0000256" key="1">
    <source>
        <dbReference type="SAM" id="SignalP"/>
    </source>
</evidence>
<name>A0A3B7MKC2_9BACT</name>
<evidence type="ECO:0008006" key="4">
    <source>
        <dbReference type="Google" id="ProtNLM"/>
    </source>
</evidence>
<reference evidence="2 3" key="1">
    <citation type="submission" date="2018-09" db="EMBL/GenBank/DDBJ databases">
        <title>Genome sequencing of strain 6GH32-13.</title>
        <authorList>
            <person name="Weon H.-Y."/>
            <person name="Heo J."/>
            <person name="Kwon S.-W."/>
        </authorList>
    </citation>
    <scope>NUCLEOTIDE SEQUENCE [LARGE SCALE GENOMIC DNA]</scope>
    <source>
        <strain evidence="2 3">5GH32-13</strain>
    </source>
</reference>
<organism evidence="2 3">
    <name type="scientific">Paraflavitalea soli</name>
    <dbReference type="NCBI Taxonomy" id="2315862"/>
    <lineage>
        <taxon>Bacteria</taxon>
        <taxon>Pseudomonadati</taxon>
        <taxon>Bacteroidota</taxon>
        <taxon>Chitinophagia</taxon>
        <taxon>Chitinophagales</taxon>
        <taxon>Chitinophagaceae</taxon>
        <taxon>Paraflavitalea</taxon>
    </lineage>
</organism>
<keyword evidence="1" id="KW-0732">Signal</keyword>
<dbReference type="AlphaFoldDB" id="A0A3B7MKC2"/>
<protein>
    <recommendedName>
        <fullName evidence="4">WD40 repeat domain-containing protein</fullName>
    </recommendedName>
</protein>
<feature type="signal peptide" evidence="1">
    <location>
        <begin position="1"/>
        <end position="25"/>
    </location>
</feature>
<keyword evidence="3" id="KW-1185">Reference proteome</keyword>
<dbReference type="SUPFAM" id="SSF69322">
    <property type="entry name" value="Tricorn protease domain 2"/>
    <property type="match status" value="1"/>
</dbReference>
<dbReference type="RefSeq" id="WP_119050787.1">
    <property type="nucleotide sequence ID" value="NZ_CP032157.1"/>
</dbReference>
<evidence type="ECO:0000313" key="2">
    <source>
        <dbReference type="EMBL" id="AXY74904.1"/>
    </source>
</evidence>
<proteinExistence type="predicted"/>
<dbReference type="EMBL" id="CP032157">
    <property type="protein sequence ID" value="AXY74904.1"/>
    <property type="molecule type" value="Genomic_DNA"/>
</dbReference>
<accession>A0A3B7MKC2</accession>
<evidence type="ECO:0000313" key="3">
    <source>
        <dbReference type="Proteomes" id="UP000263900"/>
    </source>
</evidence>
<dbReference type="Proteomes" id="UP000263900">
    <property type="component" value="Chromosome"/>
</dbReference>
<dbReference type="KEGG" id="pseg:D3H65_13300"/>